<dbReference type="PRINTS" id="PR00368">
    <property type="entry name" value="FADPNR"/>
</dbReference>
<dbReference type="InterPro" id="IPR036188">
    <property type="entry name" value="FAD/NAD-bd_sf"/>
</dbReference>
<dbReference type="RefSeq" id="WP_132014606.1">
    <property type="nucleotide sequence ID" value="NZ_SLUN01000014.1"/>
</dbReference>
<dbReference type="InterPro" id="IPR049516">
    <property type="entry name" value="FAD-depend_C"/>
</dbReference>
<dbReference type="PANTHER" id="PTHR43106:SF1">
    <property type="entry name" value="DEHYDROGENASE-RELATED"/>
    <property type="match status" value="1"/>
</dbReference>
<dbReference type="PANTHER" id="PTHR43106">
    <property type="entry name" value="DEHYDROGENASE-RELATED"/>
    <property type="match status" value="1"/>
</dbReference>
<dbReference type="SUPFAM" id="SSF51905">
    <property type="entry name" value="FAD/NAD(P)-binding domain"/>
    <property type="match status" value="1"/>
</dbReference>
<reference evidence="3 4" key="1">
    <citation type="submission" date="2019-03" db="EMBL/GenBank/DDBJ databases">
        <title>Genomic Encyclopedia of Type Strains, Phase IV (KMG-IV): sequencing the most valuable type-strain genomes for metagenomic binning, comparative biology and taxonomic classification.</title>
        <authorList>
            <person name="Goeker M."/>
        </authorList>
    </citation>
    <scope>NUCLEOTIDE SEQUENCE [LARGE SCALE GENOMIC DNA]</scope>
    <source>
        <strain evidence="3 4">LX-B</strain>
    </source>
</reference>
<dbReference type="InterPro" id="IPR028348">
    <property type="entry name" value="FAD-binding_protein"/>
</dbReference>
<keyword evidence="4" id="KW-1185">Reference proteome</keyword>
<evidence type="ECO:0000259" key="2">
    <source>
        <dbReference type="Pfam" id="PF21688"/>
    </source>
</evidence>
<feature type="domain" description="FAD-dependent protein C-terminal" evidence="2">
    <location>
        <begin position="231"/>
        <end position="410"/>
    </location>
</feature>
<gene>
    <name evidence="3" type="ORF">EDC14_101434</name>
</gene>
<dbReference type="Pfam" id="PF07992">
    <property type="entry name" value="Pyr_redox_2"/>
    <property type="match status" value="1"/>
</dbReference>
<name>A0A4R1RM58_HYDET</name>
<dbReference type="OrthoDB" id="9762921at2"/>
<protein>
    <submittedName>
        <fullName evidence="3">Uncharacterized protein</fullName>
    </submittedName>
</protein>
<dbReference type="Pfam" id="PF21688">
    <property type="entry name" value="FAD-depend_C"/>
    <property type="match status" value="1"/>
</dbReference>
<dbReference type="Gene3D" id="3.50.50.60">
    <property type="entry name" value="FAD/NAD(P)-binding domain"/>
    <property type="match status" value="2"/>
</dbReference>
<dbReference type="Proteomes" id="UP000295008">
    <property type="component" value="Unassembled WGS sequence"/>
</dbReference>
<comment type="caution">
    <text evidence="3">The sequence shown here is derived from an EMBL/GenBank/DDBJ whole genome shotgun (WGS) entry which is preliminary data.</text>
</comment>
<dbReference type="InterPro" id="IPR023753">
    <property type="entry name" value="FAD/NAD-binding_dom"/>
</dbReference>
<dbReference type="AlphaFoldDB" id="A0A4R1RM58"/>
<evidence type="ECO:0000313" key="4">
    <source>
        <dbReference type="Proteomes" id="UP000295008"/>
    </source>
</evidence>
<evidence type="ECO:0000259" key="1">
    <source>
        <dbReference type="Pfam" id="PF07992"/>
    </source>
</evidence>
<feature type="domain" description="FAD/NAD(P)-binding" evidence="1">
    <location>
        <begin position="5"/>
        <end position="49"/>
    </location>
</feature>
<sequence length="461" mass="50367">MKNQYDVLIIGAGPAGIFAALELVERSSLRVAILEKGRNLAERRCPSSERKIACTQCAPCSITSGWGGAGAFSDGKLTLSTEVGGFLDDYISKEKLHKLIREVDDIYLKFGAPAEVYGTDEEAIAKIEKKAVMADLRMIPSRIRHLGTGRTQTVLQGMQDYLKQKGVAIITGEEAGELIVDGERRLKGIRTAGGQEYLGRYVVVGPGREGSDWLVREAARLKLGSVVNPVDIGVRVEIPAEVLEEMTAVIFETKFVYYSKTFEDKVRTFCMCPHGEVVMENTDGLITVNGHSHAERKTANTNFSLLVSKTFTQPFHEPITYGRHIAGLANLLSGGVIVQRLGDLHHGRRSTKERLLKGLVKPTLEEAIPGDLSLVLPYRHLLAILEMLKALDAIAPGINSRNTLLYGVEVKFYSSRLHVKSNLETEIPNLYAVGDGAGVTRGLMQASISGVMAAREIAHRG</sequence>
<organism evidence="3 4">
    <name type="scientific">Hydrogenispora ethanolica</name>
    <dbReference type="NCBI Taxonomy" id="1082276"/>
    <lineage>
        <taxon>Bacteria</taxon>
        <taxon>Bacillati</taxon>
        <taxon>Bacillota</taxon>
        <taxon>Hydrogenispora</taxon>
    </lineage>
</organism>
<evidence type="ECO:0000313" key="3">
    <source>
        <dbReference type="EMBL" id="TCL67345.1"/>
    </source>
</evidence>
<dbReference type="PIRSF" id="PIRSF038984">
    <property type="entry name" value="FAD_binding_protein"/>
    <property type="match status" value="1"/>
</dbReference>
<accession>A0A4R1RM58</accession>
<proteinExistence type="predicted"/>
<dbReference type="EMBL" id="SLUN01000014">
    <property type="protein sequence ID" value="TCL67345.1"/>
    <property type="molecule type" value="Genomic_DNA"/>
</dbReference>
<dbReference type="GO" id="GO:0016491">
    <property type="term" value="F:oxidoreductase activity"/>
    <property type="evidence" value="ECO:0007669"/>
    <property type="project" value="InterPro"/>
</dbReference>